<dbReference type="EMBL" id="MU156222">
    <property type="protein sequence ID" value="KAF9470157.1"/>
    <property type="molecule type" value="Genomic_DNA"/>
</dbReference>
<gene>
    <name evidence="1" type="ORF">BDN70DRAFT_845950</name>
</gene>
<evidence type="ECO:0000313" key="2">
    <source>
        <dbReference type="Proteomes" id="UP000807469"/>
    </source>
</evidence>
<keyword evidence="2" id="KW-1185">Reference proteome</keyword>
<evidence type="ECO:0000313" key="1">
    <source>
        <dbReference type="EMBL" id="KAF9470157.1"/>
    </source>
</evidence>
<name>A0A9P5YJC2_9AGAR</name>
<comment type="caution">
    <text evidence="1">The sequence shown here is derived from an EMBL/GenBank/DDBJ whole genome shotgun (WGS) entry which is preliminary data.</text>
</comment>
<organism evidence="1 2">
    <name type="scientific">Pholiota conissans</name>
    <dbReference type="NCBI Taxonomy" id="109636"/>
    <lineage>
        <taxon>Eukaryota</taxon>
        <taxon>Fungi</taxon>
        <taxon>Dikarya</taxon>
        <taxon>Basidiomycota</taxon>
        <taxon>Agaricomycotina</taxon>
        <taxon>Agaricomycetes</taxon>
        <taxon>Agaricomycetidae</taxon>
        <taxon>Agaricales</taxon>
        <taxon>Agaricineae</taxon>
        <taxon>Strophariaceae</taxon>
        <taxon>Pholiota</taxon>
    </lineage>
</organism>
<accession>A0A9P5YJC2</accession>
<protein>
    <submittedName>
        <fullName evidence="1">Uncharacterized protein</fullName>
    </submittedName>
</protein>
<proteinExistence type="predicted"/>
<dbReference type="AlphaFoldDB" id="A0A9P5YJC2"/>
<sequence>MDRPLVDADYVFITDDDVICIGQVLAMYSKTGGANFKNEWVSSTTNISAVTKIAVQVFEYSHGCHSTSKPTKTAILSVHQFAHLPSSNVLTLLLSKPRNINDTGLDLSENDIALFRRLDTNDGRAAIKEA</sequence>
<dbReference type="OrthoDB" id="3065650at2759"/>
<reference evidence="1" key="1">
    <citation type="submission" date="2020-11" db="EMBL/GenBank/DDBJ databases">
        <authorList>
            <consortium name="DOE Joint Genome Institute"/>
            <person name="Ahrendt S."/>
            <person name="Riley R."/>
            <person name="Andreopoulos W."/>
            <person name="Labutti K."/>
            <person name="Pangilinan J."/>
            <person name="Ruiz-Duenas F.J."/>
            <person name="Barrasa J.M."/>
            <person name="Sanchez-Garcia M."/>
            <person name="Camarero S."/>
            <person name="Miyauchi S."/>
            <person name="Serrano A."/>
            <person name="Linde D."/>
            <person name="Babiker R."/>
            <person name="Drula E."/>
            <person name="Ayuso-Fernandez I."/>
            <person name="Pacheco R."/>
            <person name="Padilla G."/>
            <person name="Ferreira P."/>
            <person name="Barriuso J."/>
            <person name="Kellner H."/>
            <person name="Castanera R."/>
            <person name="Alfaro M."/>
            <person name="Ramirez L."/>
            <person name="Pisabarro A.G."/>
            <person name="Kuo A."/>
            <person name="Tritt A."/>
            <person name="Lipzen A."/>
            <person name="He G."/>
            <person name="Yan M."/>
            <person name="Ng V."/>
            <person name="Cullen D."/>
            <person name="Martin F."/>
            <person name="Rosso M.-N."/>
            <person name="Henrissat B."/>
            <person name="Hibbett D."/>
            <person name="Martinez A.T."/>
            <person name="Grigoriev I.V."/>
        </authorList>
    </citation>
    <scope>NUCLEOTIDE SEQUENCE</scope>
    <source>
        <strain evidence="1">CIRM-BRFM 674</strain>
    </source>
</reference>
<dbReference type="Proteomes" id="UP000807469">
    <property type="component" value="Unassembled WGS sequence"/>
</dbReference>